<name>A0A939J745_9BACT</name>
<dbReference type="EMBL" id="JAFLQZ010000001">
    <property type="protein sequence ID" value="MBO0356349.1"/>
    <property type="molecule type" value="Genomic_DNA"/>
</dbReference>
<keyword evidence="1" id="KW-0812">Transmembrane</keyword>
<dbReference type="SUPFAM" id="SSF82185">
    <property type="entry name" value="Histone H3 K4-specific methyltransferase SET7/9 N-terminal domain"/>
    <property type="match status" value="2"/>
</dbReference>
<reference evidence="2" key="1">
    <citation type="submission" date="2021-03" db="EMBL/GenBank/DDBJ databases">
        <authorList>
            <person name="Kim M.K."/>
        </authorList>
    </citation>
    <scope>NUCLEOTIDE SEQUENCE</scope>
    <source>
        <strain evidence="2">BT186</strain>
    </source>
</reference>
<dbReference type="Gene3D" id="3.90.930.1">
    <property type="match status" value="2"/>
</dbReference>
<evidence type="ECO:0000256" key="1">
    <source>
        <dbReference type="SAM" id="Phobius"/>
    </source>
</evidence>
<proteinExistence type="predicted"/>
<dbReference type="InterPro" id="IPR011652">
    <property type="entry name" value="MORN_2"/>
</dbReference>
<evidence type="ECO:0008006" key="4">
    <source>
        <dbReference type="Google" id="ProtNLM"/>
    </source>
</evidence>
<dbReference type="Pfam" id="PF07661">
    <property type="entry name" value="MORN_2"/>
    <property type="match status" value="1"/>
</dbReference>
<feature type="transmembrane region" description="Helical" evidence="1">
    <location>
        <begin position="21"/>
        <end position="40"/>
    </location>
</feature>
<protein>
    <recommendedName>
        <fullName evidence="4">Toxin-antitoxin system YwqK family antitoxin</fullName>
    </recommendedName>
</protein>
<accession>A0A939J745</accession>
<dbReference type="AlphaFoldDB" id="A0A939J745"/>
<evidence type="ECO:0000313" key="2">
    <source>
        <dbReference type="EMBL" id="MBO0356349.1"/>
    </source>
</evidence>
<gene>
    <name evidence="2" type="ORF">J0X19_00190</name>
</gene>
<keyword evidence="3" id="KW-1185">Reference proteome</keyword>
<keyword evidence="1" id="KW-1133">Transmembrane helix</keyword>
<evidence type="ECO:0000313" key="3">
    <source>
        <dbReference type="Proteomes" id="UP000664144"/>
    </source>
</evidence>
<dbReference type="RefSeq" id="WP_206979866.1">
    <property type="nucleotide sequence ID" value="NZ_JAFLQZ010000001.1"/>
</dbReference>
<keyword evidence="1" id="KW-0472">Membrane</keyword>
<comment type="caution">
    <text evidence="2">The sequence shown here is derived from an EMBL/GenBank/DDBJ whole genome shotgun (WGS) entry which is preliminary data.</text>
</comment>
<sequence length="291" mass="33642">MRLYTVFEMAIAGAVKRHLTFMIIYLQSAFILFVSFFLTGCKQECRVVKSTYANGSNEVVFLYPDCNDKSYYKRQGFYSNGQIEYEGFCKNGQKTGHFKSWSETGHQTADWTIVNGKEHGYIKCWYDDGTKKRESILNQGITDGFTKEWYESGEPASAGNYTNGKKTGKWKTWEENGAWKTLEYRNGVLWGETTEHLIDSTETILVAGQYEAGKESGVWKWFDRDSILYETCTYQKGKLKGETIEYHRNGKIKSKGYLIDGKYNDTVYYFNHIGTLTKKQFYKNGKLIISN</sequence>
<organism evidence="2 3">
    <name type="scientific">Hymenobacter telluris</name>
    <dbReference type="NCBI Taxonomy" id="2816474"/>
    <lineage>
        <taxon>Bacteria</taxon>
        <taxon>Pseudomonadati</taxon>
        <taxon>Bacteroidota</taxon>
        <taxon>Cytophagia</taxon>
        <taxon>Cytophagales</taxon>
        <taxon>Hymenobacteraceae</taxon>
        <taxon>Hymenobacter</taxon>
    </lineage>
</organism>
<dbReference type="Proteomes" id="UP000664144">
    <property type="component" value="Unassembled WGS sequence"/>
</dbReference>